<evidence type="ECO:0000256" key="1">
    <source>
        <dbReference type="SAM" id="MobiDB-lite"/>
    </source>
</evidence>
<dbReference type="InterPro" id="IPR036116">
    <property type="entry name" value="FN3_sf"/>
</dbReference>
<dbReference type="Pfam" id="PF09294">
    <property type="entry name" value="Interfer-bind"/>
    <property type="match status" value="1"/>
</dbReference>
<feature type="transmembrane region" description="Helical" evidence="2">
    <location>
        <begin position="212"/>
        <end position="237"/>
    </location>
</feature>
<keyword evidence="6" id="KW-1185">Reference proteome</keyword>
<dbReference type="Pfam" id="PF01108">
    <property type="entry name" value="Tissue_fac"/>
    <property type="match status" value="1"/>
</dbReference>
<name>A0A4W5RBX0_9TELE</name>
<evidence type="ECO:0000313" key="5">
    <source>
        <dbReference type="Ensembl" id="ENSHHUP00000086132.1"/>
    </source>
</evidence>
<dbReference type="GO" id="GO:0004896">
    <property type="term" value="F:cytokine receptor activity"/>
    <property type="evidence" value="ECO:0007669"/>
    <property type="project" value="TreeGrafter"/>
</dbReference>
<keyword evidence="2" id="KW-1133">Transmembrane helix</keyword>
<evidence type="ECO:0000313" key="6">
    <source>
        <dbReference type="Proteomes" id="UP000314982"/>
    </source>
</evidence>
<reference evidence="5" key="2">
    <citation type="submission" date="2025-08" db="UniProtKB">
        <authorList>
            <consortium name="Ensembl"/>
        </authorList>
    </citation>
    <scope>IDENTIFICATION</scope>
</reference>
<dbReference type="InterPro" id="IPR013783">
    <property type="entry name" value="Ig-like_fold"/>
</dbReference>
<organism evidence="5 6">
    <name type="scientific">Hucho hucho</name>
    <name type="common">huchen</name>
    <dbReference type="NCBI Taxonomy" id="62062"/>
    <lineage>
        <taxon>Eukaryota</taxon>
        <taxon>Metazoa</taxon>
        <taxon>Chordata</taxon>
        <taxon>Craniata</taxon>
        <taxon>Vertebrata</taxon>
        <taxon>Euteleostomi</taxon>
        <taxon>Actinopterygii</taxon>
        <taxon>Neopterygii</taxon>
        <taxon>Teleostei</taxon>
        <taxon>Protacanthopterygii</taxon>
        <taxon>Salmoniformes</taxon>
        <taxon>Salmonidae</taxon>
        <taxon>Salmoninae</taxon>
        <taxon>Hucho</taxon>
    </lineage>
</organism>
<feature type="region of interest" description="Disordered" evidence="1">
    <location>
        <begin position="263"/>
        <end position="320"/>
    </location>
</feature>
<feature type="compositionally biased region" description="Low complexity" evidence="1">
    <location>
        <begin position="263"/>
        <end position="275"/>
    </location>
</feature>
<keyword evidence="2" id="KW-0472">Membrane</keyword>
<accession>A0A4W5RBX0</accession>
<evidence type="ECO:0000256" key="2">
    <source>
        <dbReference type="SAM" id="Phobius"/>
    </source>
</evidence>
<dbReference type="PANTHER" id="PTHR20859:SF53">
    <property type="entry name" value="INTERLEUKIN-22 RECEPTOR SUBUNIT ALPHA-1"/>
    <property type="match status" value="1"/>
</dbReference>
<dbReference type="InterPro" id="IPR050650">
    <property type="entry name" value="Type-II_Cytokine-TF_Rcpt"/>
</dbReference>
<keyword evidence="2" id="KW-0812">Transmembrane</keyword>
<dbReference type="GeneTree" id="ENSGT00940000178189"/>
<reference evidence="5" key="3">
    <citation type="submission" date="2025-09" db="UniProtKB">
        <authorList>
            <consortium name="Ensembl"/>
        </authorList>
    </citation>
    <scope>IDENTIFICATION</scope>
</reference>
<dbReference type="Gene3D" id="2.60.40.10">
    <property type="entry name" value="Immunoglobulins"/>
    <property type="match status" value="1"/>
</dbReference>
<dbReference type="STRING" id="62062.ENSHHUP00000086132"/>
<dbReference type="Proteomes" id="UP000314982">
    <property type="component" value="Unassembled WGS sequence"/>
</dbReference>
<dbReference type="InterPro" id="IPR003961">
    <property type="entry name" value="FN3_dom"/>
</dbReference>
<dbReference type="Ensembl" id="ENSHHUT00000088823.1">
    <property type="protein sequence ID" value="ENSHHUP00000086132.1"/>
    <property type="gene ID" value="ENSHHUG00000049864.1"/>
</dbReference>
<evidence type="ECO:0008006" key="7">
    <source>
        <dbReference type="Google" id="ProtNLM"/>
    </source>
</evidence>
<dbReference type="AlphaFoldDB" id="A0A4W5RBX0"/>
<evidence type="ECO:0000259" key="4">
    <source>
        <dbReference type="Pfam" id="PF09294"/>
    </source>
</evidence>
<feature type="compositionally biased region" description="Low complexity" evidence="1">
    <location>
        <begin position="295"/>
        <end position="319"/>
    </location>
</feature>
<feature type="domain" description="Interferon/interleukin receptor" evidence="4">
    <location>
        <begin position="103"/>
        <end position="202"/>
    </location>
</feature>
<reference evidence="6" key="1">
    <citation type="submission" date="2018-06" db="EMBL/GenBank/DDBJ databases">
        <title>Genome assembly of Danube salmon.</title>
        <authorList>
            <person name="Macqueen D.J."/>
            <person name="Gundappa M.K."/>
        </authorList>
    </citation>
    <scope>NUCLEOTIDE SEQUENCE [LARGE SCALE GENOMIC DNA]</scope>
</reference>
<dbReference type="PANTHER" id="PTHR20859">
    <property type="entry name" value="INTERFERON/INTERLEUKIN RECEPTOR"/>
    <property type="match status" value="1"/>
</dbReference>
<dbReference type="InterPro" id="IPR015373">
    <property type="entry name" value="Interferon/interleukin_rcp_dom"/>
</dbReference>
<dbReference type="SUPFAM" id="SSF49265">
    <property type="entry name" value="Fibronectin type III"/>
    <property type="match status" value="2"/>
</dbReference>
<protein>
    <recommendedName>
        <fullName evidence="7">Fibronectin type-III domain-containing protein</fullName>
    </recommendedName>
</protein>
<feature type="domain" description="Fibronectin type-III" evidence="3">
    <location>
        <begin position="12"/>
        <end position="91"/>
    </location>
</feature>
<proteinExistence type="predicted"/>
<evidence type="ECO:0000259" key="3">
    <source>
        <dbReference type="Pfam" id="PF01108"/>
    </source>
</evidence>
<sequence>PMCVKYPKIILSLSAMCDLPAPINVTLSSSHFVHILMWYPGACTTSRGRVGQTWEEVAGCEHVQSPLVCSLTKEFSDRNPTYYSQVFAVTNTLVCPSVCPVAHLDPPLVSVRVCGSTLCLDLRPPVDGLRDVNNRFSYKLKIQSNSNRDGVTYFVDKVSLKGKTLKDLAPSREYCVSVSILCGPERRSRNSSYSQPHCTFTTSKYTAGTCRSVVLCLLVMLSGLCTALLVHTGFICLKRPLPETLLNAENLPPVSYDEERFPSVHLVPPSSPSGSNGKDVEMGGGGGYETRGAASDLSSHNPLSSSSSSSSITELKTTSETVSNRPQFPLFITKDQQCESLLRPDYLSMSISNNCQLSVSSQTSQLPEPAECASLGQDLSFSLFSERDTWTVEGLQQMKKEEASCHVTMSVNPENYKNIFQISRKFLQVQSQKPSSAVMKLALIRTATGTEDPELALLQRISSLEL</sequence>
<dbReference type="GO" id="GO:0005886">
    <property type="term" value="C:plasma membrane"/>
    <property type="evidence" value="ECO:0007669"/>
    <property type="project" value="TreeGrafter"/>
</dbReference>